<dbReference type="PANTHER" id="PTHR10492">
    <property type="match status" value="1"/>
</dbReference>
<keyword evidence="2" id="KW-0812">Transmembrane</keyword>
<keyword evidence="1" id="KW-0233">DNA recombination</keyword>
<dbReference type="GO" id="GO:0016787">
    <property type="term" value="F:hydrolase activity"/>
    <property type="evidence" value="ECO:0007669"/>
    <property type="project" value="UniProtKB-KW"/>
</dbReference>
<gene>
    <name evidence="4" type="ORF">LSAT_V11C400191970</name>
</gene>
<dbReference type="GO" id="GO:0006281">
    <property type="term" value="P:DNA repair"/>
    <property type="evidence" value="ECO:0007669"/>
    <property type="project" value="UniProtKB-KW"/>
</dbReference>
<proteinExistence type="inferred from homology"/>
<feature type="transmembrane region" description="Helical" evidence="2">
    <location>
        <begin position="21"/>
        <end position="43"/>
    </location>
</feature>
<dbReference type="InterPro" id="IPR027417">
    <property type="entry name" value="P-loop_NTPase"/>
</dbReference>
<dbReference type="Gene3D" id="3.40.50.300">
    <property type="entry name" value="P-loop containing nucleotide triphosphate hydrolases"/>
    <property type="match status" value="1"/>
</dbReference>
<evidence type="ECO:0000259" key="3">
    <source>
        <dbReference type="Pfam" id="PF05970"/>
    </source>
</evidence>
<keyword evidence="2" id="KW-0472">Membrane</keyword>
<dbReference type="GO" id="GO:0005524">
    <property type="term" value="F:ATP binding"/>
    <property type="evidence" value="ECO:0007669"/>
    <property type="project" value="UniProtKB-KW"/>
</dbReference>
<evidence type="ECO:0000256" key="2">
    <source>
        <dbReference type="SAM" id="Phobius"/>
    </source>
</evidence>
<keyword evidence="1" id="KW-0227">DNA damage</keyword>
<keyword evidence="1" id="KW-0347">Helicase</keyword>
<keyword evidence="1" id="KW-0547">Nucleotide-binding</keyword>
<reference evidence="4 5" key="1">
    <citation type="journal article" date="2017" name="Nat. Commun.">
        <title>Genome assembly with in vitro proximity ligation data and whole-genome triplication in lettuce.</title>
        <authorList>
            <person name="Reyes-Chin-Wo S."/>
            <person name="Wang Z."/>
            <person name="Yang X."/>
            <person name="Kozik A."/>
            <person name="Arikit S."/>
            <person name="Song C."/>
            <person name="Xia L."/>
            <person name="Froenicke L."/>
            <person name="Lavelle D.O."/>
            <person name="Truco M.J."/>
            <person name="Xia R."/>
            <person name="Zhu S."/>
            <person name="Xu C."/>
            <person name="Xu H."/>
            <person name="Xu X."/>
            <person name="Cox K."/>
            <person name="Korf I."/>
            <person name="Meyers B.C."/>
            <person name="Michelmore R.W."/>
        </authorList>
    </citation>
    <scope>NUCLEOTIDE SEQUENCE [LARGE SCALE GENOMIC DNA]</scope>
    <source>
        <strain evidence="5">cv. Salinas</strain>
        <tissue evidence="4">Seedlings</tissue>
    </source>
</reference>
<dbReference type="Proteomes" id="UP000235145">
    <property type="component" value="Unassembled WGS sequence"/>
</dbReference>
<dbReference type="GO" id="GO:0006310">
    <property type="term" value="P:DNA recombination"/>
    <property type="evidence" value="ECO:0007669"/>
    <property type="project" value="UniProtKB-KW"/>
</dbReference>
<dbReference type="PANTHER" id="PTHR10492:SF96">
    <property type="entry name" value="ATP-DEPENDENT DNA HELICASE"/>
    <property type="match status" value="1"/>
</dbReference>
<dbReference type="SUPFAM" id="SSF52540">
    <property type="entry name" value="P-loop containing nucleoside triphosphate hydrolases"/>
    <property type="match status" value="2"/>
</dbReference>
<dbReference type="GO" id="GO:0043139">
    <property type="term" value="F:5'-3' DNA helicase activity"/>
    <property type="evidence" value="ECO:0007669"/>
    <property type="project" value="UniProtKB-EC"/>
</dbReference>
<keyword evidence="2" id="KW-1133">Transmembrane helix</keyword>
<keyword evidence="1" id="KW-0378">Hydrolase</keyword>
<organism evidence="4 5">
    <name type="scientific">Lactuca sativa</name>
    <name type="common">Garden lettuce</name>
    <dbReference type="NCBI Taxonomy" id="4236"/>
    <lineage>
        <taxon>Eukaryota</taxon>
        <taxon>Viridiplantae</taxon>
        <taxon>Streptophyta</taxon>
        <taxon>Embryophyta</taxon>
        <taxon>Tracheophyta</taxon>
        <taxon>Spermatophyta</taxon>
        <taxon>Magnoliopsida</taxon>
        <taxon>eudicotyledons</taxon>
        <taxon>Gunneridae</taxon>
        <taxon>Pentapetalae</taxon>
        <taxon>asterids</taxon>
        <taxon>campanulids</taxon>
        <taxon>Asterales</taxon>
        <taxon>Asteraceae</taxon>
        <taxon>Cichorioideae</taxon>
        <taxon>Cichorieae</taxon>
        <taxon>Lactucinae</taxon>
        <taxon>Lactuca</taxon>
    </lineage>
</organism>
<dbReference type="EMBL" id="NBSK02000004">
    <property type="protein sequence ID" value="KAJ0210227.1"/>
    <property type="molecule type" value="Genomic_DNA"/>
</dbReference>
<feature type="domain" description="DNA helicase Pif1-like DEAD-box helicase" evidence="3">
    <location>
        <begin position="5"/>
        <end position="121"/>
    </location>
</feature>
<evidence type="ECO:0000313" key="5">
    <source>
        <dbReference type="Proteomes" id="UP000235145"/>
    </source>
</evidence>
<comment type="similarity">
    <text evidence="1">Belongs to the helicase family.</text>
</comment>
<keyword evidence="1" id="KW-0067">ATP-binding</keyword>
<name>A0A9R1XJQ8_LACSA</name>
<evidence type="ECO:0000313" key="4">
    <source>
        <dbReference type="EMBL" id="KAJ0210227.1"/>
    </source>
</evidence>
<evidence type="ECO:0000256" key="1">
    <source>
        <dbReference type="RuleBase" id="RU363044"/>
    </source>
</evidence>
<comment type="catalytic activity">
    <reaction evidence="1">
        <text>ATP + H2O = ADP + phosphate + H(+)</text>
        <dbReference type="Rhea" id="RHEA:13065"/>
        <dbReference type="ChEBI" id="CHEBI:15377"/>
        <dbReference type="ChEBI" id="CHEBI:15378"/>
        <dbReference type="ChEBI" id="CHEBI:30616"/>
        <dbReference type="ChEBI" id="CHEBI:43474"/>
        <dbReference type="ChEBI" id="CHEBI:456216"/>
        <dbReference type="EC" id="5.6.2.3"/>
    </reaction>
</comment>
<dbReference type="Pfam" id="PF05970">
    <property type="entry name" value="PIF1"/>
    <property type="match status" value="1"/>
</dbReference>
<comment type="caution">
    <text evidence="4">The sequence shown here is derived from an EMBL/GenBank/DDBJ whole genome shotgun (WGS) entry which is preliminary data.</text>
</comment>
<dbReference type="CDD" id="cd18809">
    <property type="entry name" value="SF1_C_RecD"/>
    <property type="match status" value="1"/>
</dbReference>
<dbReference type="EC" id="5.6.2.3" evidence="1"/>
<protein>
    <recommendedName>
        <fullName evidence="1">ATP-dependent DNA helicase</fullName>
        <ecNumber evidence="1">5.6.2.3</ecNumber>
    </recommendedName>
</protein>
<dbReference type="AlphaFoldDB" id="A0A9R1XJQ8"/>
<comment type="cofactor">
    <cofactor evidence="1">
        <name>Mg(2+)</name>
        <dbReference type="ChEBI" id="CHEBI:18420"/>
    </cofactor>
</comment>
<keyword evidence="5" id="KW-1185">Reference proteome</keyword>
<dbReference type="GO" id="GO:0000723">
    <property type="term" value="P:telomere maintenance"/>
    <property type="evidence" value="ECO:0007669"/>
    <property type="project" value="InterPro"/>
</dbReference>
<dbReference type="InterPro" id="IPR010285">
    <property type="entry name" value="DNA_helicase_pif1-like_DEAD"/>
</dbReference>
<accession>A0A9R1XJQ8</accession>
<feature type="transmembrane region" description="Helical" evidence="2">
    <location>
        <begin position="49"/>
        <end position="73"/>
    </location>
</feature>
<sequence>MISMSIYETIIGYIENKKQIFMFYYGHGGTGKTFLWTTILSYFRSIGKVVLAVATSGIVSLLLPSGTTAYSRFKIPIDLTNKKSCDIKKRTMLGDLMCHTSLIVWDEAPMSDRRCFEFLDRQTLPVVPKSTRSEIIALTLPNSYLWALFEVMMLTENMCLLSNTDAETHTISIIDFARWILNIGDGLLGCPNTDDPDNTSWVQIPESLLIPSEPSALKDLIQFVYGDCILTHPIAIDVSQREIVCPTNEVADKINNIVLKAITNSGVPNGKHTSDLEGLYPIEYLNELVFPGIPPHALHWKQGTSIIYHNDRNFYWKTCIHSSHKFIHTPSDLSFSFLGKQFPVKICYAMTINKIQGQSLRKISVYLAQPIFAHGQLYVAFSRATSPATIKIVIETNEH</sequence>
<keyword evidence="1" id="KW-0234">DNA repair</keyword>